<dbReference type="Proteomes" id="UP000675900">
    <property type="component" value="Unassembled WGS sequence"/>
</dbReference>
<reference evidence="6" key="2">
    <citation type="submission" date="2025-09" db="UniProtKB">
        <authorList>
            <consortium name="Ensembl"/>
        </authorList>
    </citation>
    <scope>IDENTIFICATION</scope>
</reference>
<dbReference type="GO" id="GO:0045751">
    <property type="term" value="P:negative regulation of Toll signaling pathway"/>
    <property type="evidence" value="ECO:0007669"/>
    <property type="project" value="Ensembl"/>
</dbReference>
<evidence type="ECO:0000256" key="1">
    <source>
        <dbReference type="ARBA" id="ARBA00023157"/>
    </source>
</evidence>
<gene>
    <name evidence="6" type="primary">SIGIRR</name>
</gene>
<keyword evidence="4" id="KW-0812">Transmembrane</keyword>
<evidence type="ECO:0000256" key="4">
    <source>
        <dbReference type="SAM" id="Phobius"/>
    </source>
</evidence>
<keyword evidence="1" id="KW-1015">Disulfide bond</keyword>
<dbReference type="PANTHER" id="PTHR11890">
    <property type="entry name" value="INTERLEUKIN-1 RECEPTOR FAMILY MEMBER"/>
    <property type="match status" value="1"/>
</dbReference>
<dbReference type="InterPro" id="IPR013783">
    <property type="entry name" value="Ig-like_fold"/>
</dbReference>
<dbReference type="InterPro" id="IPR007110">
    <property type="entry name" value="Ig-like_dom"/>
</dbReference>
<proteinExistence type="predicted"/>
<dbReference type="Ensembl" id="ENSPTIT00000026900.1">
    <property type="protein sequence ID" value="ENSPTIP00000022476.1"/>
    <property type="gene ID" value="ENSPTIG00000019264.1"/>
</dbReference>
<dbReference type="AlphaFoldDB" id="A0A8C9MBG8"/>
<dbReference type="GO" id="GO:0016020">
    <property type="term" value="C:membrane"/>
    <property type="evidence" value="ECO:0007669"/>
    <property type="project" value="Ensembl"/>
</dbReference>
<evidence type="ECO:0000313" key="7">
    <source>
        <dbReference type="Proteomes" id="UP000675900"/>
    </source>
</evidence>
<evidence type="ECO:0000256" key="3">
    <source>
        <dbReference type="ARBA" id="ARBA00023319"/>
    </source>
</evidence>
<dbReference type="PANTHER" id="PTHR11890:SF19">
    <property type="entry name" value="SINGLE IG IL-1-RELATED RECEPTOR"/>
    <property type="match status" value="1"/>
</dbReference>
<dbReference type="PROSITE" id="PS50835">
    <property type="entry name" value="IG_LIKE"/>
    <property type="match status" value="1"/>
</dbReference>
<sequence>AGVCDMAPNFLSPSGNQALEPALGSAVSLNCTAWVVSGPHCPLPSVQWLKDGLPLGNGSHCGLHEDSRIKANSSEVLVSSVLGVNLTSAEDYGVFTCSIRNVSSSSFTLWRAGPAGHLAAVLASLLVLLALLLAALLYVKCRLNVLLWYQDAYGELEMNGGSVGCCPEEGPLLRPLEPGERMPPGALWGQGDQAPSSEFWKELQLALPRKVRHRAMEGDPQTRLQGDKDPMLIVQGHPPEGRTLHLELDPDPEGDLGVRGPIFGEPLAPPHASGVALGEGRGSEVDVSDLGSRNYSARTDFYCLVSEDDV</sequence>
<keyword evidence="2" id="KW-0325">Glycoprotein</keyword>
<dbReference type="Pfam" id="PF13895">
    <property type="entry name" value="Ig_2"/>
    <property type="match status" value="1"/>
</dbReference>
<evidence type="ECO:0000259" key="5">
    <source>
        <dbReference type="PROSITE" id="PS50835"/>
    </source>
</evidence>
<evidence type="ECO:0000256" key="2">
    <source>
        <dbReference type="ARBA" id="ARBA00023180"/>
    </source>
</evidence>
<evidence type="ECO:0000313" key="6">
    <source>
        <dbReference type="Ensembl" id="ENSPTIP00000022476.1"/>
    </source>
</evidence>
<protein>
    <submittedName>
        <fullName evidence="6">Single Ig and TIR domain containing</fullName>
    </submittedName>
</protein>
<dbReference type="SUPFAM" id="SSF48726">
    <property type="entry name" value="Immunoglobulin"/>
    <property type="match status" value="1"/>
</dbReference>
<dbReference type="InterPro" id="IPR036179">
    <property type="entry name" value="Ig-like_dom_sf"/>
</dbReference>
<organism evidence="6 7">
    <name type="scientific">Panthera tigris altaica</name>
    <name type="common">Siberian tiger</name>
    <dbReference type="NCBI Taxonomy" id="74533"/>
    <lineage>
        <taxon>Eukaryota</taxon>
        <taxon>Metazoa</taxon>
        <taxon>Chordata</taxon>
        <taxon>Craniata</taxon>
        <taxon>Vertebrata</taxon>
        <taxon>Euteleostomi</taxon>
        <taxon>Mammalia</taxon>
        <taxon>Eutheria</taxon>
        <taxon>Laurasiatheria</taxon>
        <taxon>Carnivora</taxon>
        <taxon>Feliformia</taxon>
        <taxon>Felidae</taxon>
        <taxon>Pantherinae</taxon>
        <taxon>Panthera</taxon>
    </lineage>
</organism>
<feature type="domain" description="Ig-like" evidence="5">
    <location>
        <begin position="8"/>
        <end position="108"/>
    </location>
</feature>
<dbReference type="GeneTree" id="ENSGT01090000259985"/>
<keyword evidence="7" id="KW-1185">Reference proteome</keyword>
<dbReference type="Gene3D" id="2.60.40.10">
    <property type="entry name" value="Immunoglobulins"/>
    <property type="match status" value="1"/>
</dbReference>
<dbReference type="FunFam" id="2.60.40.10:FF:001586">
    <property type="entry name" value="Single Ig IL-1-related receptor"/>
    <property type="match status" value="1"/>
</dbReference>
<reference evidence="6" key="1">
    <citation type="submission" date="2025-08" db="UniProtKB">
        <authorList>
            <consortium name="Ensembl"/>
        </authorList>
    </citation>
    <scope>IDENTIFICATION</scope>
</reference>
<dbReference type="InterPro" id="IPR015621">
    <property type="entry name" value="IL-1_rcpt_fam"/>
</dbReference>
<keyword evidence="4" id="KW-0472">Membrane</keyword>
<feature type="transmembrane region" description="Helical" evidence="4">
    <location>
        <begin position="115"/>
        <end position="139"/>
    </location>
</feature>
<name>A0A8C9MBG8_PANTA</name>
<keyword evidence="3" id="KW-0393">Immunoglobulin domain</keyword>
<keyword evidence="4" id="KW-1133">Transmembrane helix</keyword>
<accession>A0A8C9MBG8</accession>